<evidence type="ECO:0000313" key="1">
    <source>
        <dbReference type="EMBL" id="KAK4549035.1"/>
    </source>
</evidence>
<protein>
    <submittedName>
        <fullName evidence="1">Uncharacterized protein</fullName>
    </submittedName>
</protein>
<dbReference type="AlphaFoldDB" id="A0AAV9JTY4"/>
<sequence length="149" mass="16956">MSDEAQQVYFRHNRLVFHDSPNAIGKTTINHLRHARVVKLKNFVINQQGRTGRHYPHILTIRTPAEGQGWIVRVTCARGQHWEHLERTMTRDCGGCEGLTDAGQKVIRRFLAGGGENMGLETLTIGWLEAELSKVMGVYIRYVTMSINE</sequence>
<accession>A0AAV9JTY4</accession>
<keyword evidence="2" id="KW-1185">Reference proteome</keyword>
<evidence type="ECO:0000313" key="2">
    <source>
        <dbReference type="Proteomes" id="UP001324427"/>
    </source>
</evidence>
<comment type="caution">
    <text evidence="1">The sequence shown here is derived from an EMBL/GenBank/DDBJ whole genome shotgun (WGS) entry which is preliminary data.</text>
</comment>
<gene>
    <name evidence="1" type="ORF">LTR36_007491</name>
</gene>
<reference evidence="1 2" key="1">
    <citation type="submission" date="2021-11" db="EMBL/GenBank/DDBJ databases">
        <title>Black yeast isolated from Biological Soil Crust.</title>
        <authorList>
            <person name="Kurbessoian T."/>
        </authorList>
    </citation>
    <scope>NUCLEOTIDE SEQUENCE [LARGE SCALE GENOMIC DNA]</scope>
    <source>
        <strain evidence="1 2">CCFEE 5522</strain>
    </source>
</reference>
<name>A0AAV9JTY4_9PEZI</name>
<proteinExistence type="predicted"/>
<organism evidence="1 2">
    <name type="scientific">Oleoguttula mirabilis</name>
    <dbReference type="NCBI Taxonomy" id="1507867"/>
    <lineage>
        <taxon>Eukaryota</taxon>
        <taxon>Fungi</taxon>
        <taxon>Dikarya</taxon>
        <taxon>Ascomycota</taxon>
        <taxon>Pezizomycotina</taxon>
        <taxon>Dothideomycetes</taxon>
        <taxon>Dothideomycetidae</taxon>
        <taxon>Mycosphaerellales</taxon>
        <taxon>Teratosphaeriaceae</taxon>
        <taxon>Oleoguttula</taxon>
    </lineage>
</organism>
<dbReference type="EMBL" id="JAVFHQ010000005">
    <property type="protein sequence ID" value="KAK4549035.1"/>
    <property type="molecule type" value="Genomic_DNA"/>
</dbReference>
<dbReference type="Proteomes" id="UP001324427">
    <property type="component" value="Unassembled WGS sequence"/>
</dbReference>